<comment type="caution">
    <text evidence="3">The sequence shown here is derived from an EMBL/GenBank/DDBJ whole genome shotgun (WGS) entry which is preliminary data.</text>
</comment>
<organism evidence="3 4">
    <name type="scientific">Streptomyces pseudovenezuelae</name>
    <dbReference type="NCBI Taxonomy" id="67350"/>
    <lineage>
        <taxon>Bacteria</taxon>
        <taxon>Bacillati</taxon>
        <taxon>Actinomycetota</taxon>
        <taxon>Actinomycetes</taxon>
        <taxon>Kitasatosporales</taxon>
        <taxon>Streptomycetaceae</taxon>
        <taxon>Streptomyces</taxon>
        <taxon>Streptomyces aurantiacus group</taxon>
    </lineage>
</organism>
<proteinExistence type="predicted"/>
<dbReference type="EMBL" id="JARXVH010000003">
    <property type="protein sequence ID" value="MDH6214710.1"/>
    <property type="molecule type" value="Genomic_DNA"/>
</dbReference>
<name>A0ABT6LEH1_9ACTN</name>
<feature type="domain" description="Zinc finger CGNR" evidence="2">
    <location>
        <begin position="144"/>
        <end position="187"/>
    </location>
</feature>
<dbReference type="InterPro" id="IPR010852">
    <property type="entry name" value="ABATE"/>
</dbReference>
<accession>A0ABT6LEH1</accession>
<dbReference type="InterPro" id="IPR021005">
    <property type="entry name" value="Znf_CGNR"/>
</dbReference>
<evidence type="ECO:0000256" key="1">
    <source>
        <dbReference type="SAM" id="MobiDB-lite"/>
    </source>
</evidence>
<evidence type="ECO:0000313" key="4">
    <source>
        <dbReference type="Proteomes" id="UP001160499"/>
    </source>
</evidence>
<dbReference type="Gene3D" id="1.10.3300.10">
    <property type="entry name" value="Jann2411-like domain"/>
    <property type="match status" value="1"/>
</dbReference>
<evidence type="ECO:0000259" key="2">
    <source>
        <dbReference type="Pfam" id="PF11706"/>
    </source>
</evidence>
<reference evidence="3 4" key="1">
    <citation type="submission" date="2023-04" db="EMBL/GenBank/DDBJ databases">
        <title>Forest soil microbial communities from Buena Vista Peninsula, Colon Province, Panama.</title>
        <authorList>
            <person name="Bouskill N."/>
        </authorList>
    </citation>
    <scope>NUCLEOTIDE SEQUENCE [LARGE SCALE GENOMIC DNA]</scope>
    <source>
        <strain evidence="3 4">GGS1</strain>
    </source>
</reference>
<dbReference type="PANTHER" id="PTHR35525:SF3">
    <property type="entry name" value="BLL6575 PROTEIN"/>
    <property type="match status" value="1"/>
</dbReference>
<dbReference type="InterPro" id="IPR023286">
    <property type="entry name" value="ABATE_dom_sf"/>
</dbReference>
<dbReference type="Proteomes" id="UP001160499">
    <property type="component" value="Unassembled WGS sequence"/>
</dbReference>
<protein>
    <submittedName>
        <fullName evidence="3">RNA-binding Zn ribbon-like protein</fullName>
    </submittedName>
</protein>
<feature type="region of interest" description="Disordered" evidence="1">
    <location>
        <begin position="183"/>
        <end position="202"/>
    </location>
</feature>
<gene>
    <name evidence="3" type="ORF">M2283_001993</name>
</gene>
<dbReference type="Pfam" id="PF07336">
    <property type="entry name" value="ABATE"/>
    <property type="match status" value="1"/>
</dbReference>
<evidence type="ECO:0000313" key="3">
    <source>
        <dbReference type="EMBL" id="MDH6214710.1"/>
    </source>
</evidence>
<dbReference type="SUPFAM" id="SSF160904">
    <property type="entry name" value="Jann2411-like"/>
    <property type="match status" value="1"/>
</dbReference>
<keyword evidence="4" id="KW-1185">Reference proteome</keyword>
<sequence>MYARSSDTAWVEFTFVSGHPALDLAATLTWRSSYPVELLAGPRDLSAWIEQAGLADVAGRVGDADVERTRELREAVYRTASADLLEQRPRAGDLRLISRTAAGEQVTPVLEGLGRAVWRGTVDQVLATVAHQACVLLGGPDHRRIRACADSQCTRLFVDHSRSGSRRWCDKLTCGGRANAAAYRRRRSQRGPGPGSVALPPG</sequence>
<dbReference type="PANTHER" id="PTHR35525">
    <property type="entry name" value="BLL6575 PROTEIN"/>
    <property type="match status" value="1"/>
</dbReference>
<dbReference type="Pfam" id="PF11706">
    <property type="entry name" value="zf-CGNR"/>
    <property type="match status" value="1"/>
</dbReference>